<protein>
    <submittedName>
        <fullName evidence="1">Uncharacterized protein</fullName>
    </submittedName>
</protein>
<dbReference type="KEGG" id="act:ACLA_002370"/>
<reference evidence="1 2" key="1">
    <citation type="journal article" date="2008" name="PLoS Genet.">
        <title>Genomic islands in the pathogenic filamentous fungus Aspergillus fumigatus.</title>
        <authorList>
            <person name="Fedorova N.D."/>
            <person name="Khaldi N."/>
            <person name="Joardar V.S."/>
            <person name="Maiti R."/>
            <person name="Amedeo P."/>
            <person name="Anderson M.J."/>
            <person name="Crabtree J."/>
            <person name="Silva J.C."/>
            <person name="Badger J.H."/>
            <person name="Albarraq A."/>
            <person name="Angiuoli S."/>
            <person name="Bussey H."/>
            <person name="Bowyer P."/>
            <person name="Cotty P.J."/>
            <person name="Dyer P.S."/>
            <person name="Egan A."/>
            <person name="Galens K."/>
            <person name="Fraser-Liggett C.M."/>
            <person name="Haas B.J."/>
            <person name="Inman J.M."/>
            <person name="Kent R."/>
            <person name="Lemieux S."/>
            <person name="Malavazi I."/>
            <person name="Orvis J."/>
            <person name="Roemer T."/>
            <person name="Ronning C.M."/>
            <person name="Sundaram J.P."/>
            <person name="Sutton G."/>
            <person name="Turner G."/>
            <person name="Venter J.C."/>
            <person name="White O.R."/>
            <person name="Whitty B.R."/>
            <person name="Youngman P."/>
            <person name="Wolfe K.H."/>
            <person name="Goldman G.H."/>
            <person name="Wortman J.R."/>
            <person name="Jiang B."/>
            <person name="Denning D.W."/>
            <person name="Nierman W.C."/>
        </authorList>
    </citation>
    <scope>NUCLEOTIDE SEQUENCE [LARGE SCALE GENOMIC DNA]</scope>
    <source>
        <strain evidence="2">ATCC 1007 / CBS 513.65 / DSM 816 / NCTC 3887 / NRRL 1</strain>
    </source>
</reference>
<name>A1C558_ASPCL</name>
<evidence type="ECO:0000313" key="1">
    <source>
        <dbReference type="EMBL" id="EAW14826.1"/>
    </source>
</evidence>
<dbReference type="AlphaFoldDB" id="A1C558"/>
<evidence type="ECO:0000313" key="2">
    <source>
        <dbReference type="Proteomes" id="UP000006701"/>
    </source>
</evidence>
<dbReference type="GeneID" id="4708552"/>
<proteinExistence type="predicted"/>
<organism evidence="1 2">
    <name type="scientific">Aspergillus clavatus (strain ATCC 1007 / CBS 513.65 / DSM 816 / NCTC 3887 / NRRL 1 / QM 1276 / 107)</name>
    <dbReference type="NCBI Taxonomy" id="344612"/>
    <lineage>
        <taxon>Eukaryota</taxon>
        <taxon>Fungi</taxon>
        <taxon>Dikarya</taxon>
        <taxon>Ascomycota</taxon>
        <taxon>Pezizomycotina</taxon>
        <taxon>Eurotiomycetes</taxon>
        <taxon>Eurotiomycetidae</taxon>
        <taxon>Eurotiales</taxon>
        <taxon>Aspergillaceae</taxon>
        <taxon>Aspergillus</taxon>
        <taxon>Aspergillus subgen. Fumigati</taxon>
    </lineage>
</organism>
<accession>A1C558</accession>
<gene>
    <name evidence="1" type="ORF">ACLA_002370</name>
</gene>
<dbReference type="Proteomes" id="UP000006701">
    <property type="component" value="Unassembled WGS sequence"/>
</dbReference>
<dbReference type="VEuPathDB" id="FungiDB:ACLA_002370"/>
<keyword evidence="2" id="KW-1185">Reference proteome</keyword>
<sequence length="74" mass="8403">MYVIDPANPVSQLSTRGHHSTCGPLNNGVAEWDVAEPYDVDPMVFEQWSPLDISQYPSLKRYTVTKVWLPVAKR</sequence>
<dbReference type="EMBL" id="DS027004">
    <property type="protein sequence ID" value="EAW14826.1"/>
    <property type="molecule type" value="Genomic_DNA"/>
</dbReference>
<dbReference type="RefSeq" id="XP_001276252.1">
    <property type="nucleotide sequence ID" value="XM_001276251.1"/>
</dbReference>
<dbReference type="HOGENOM" id="CLU_2687337_0_0_1"/>